<sequence length="177" mass="20174">MNLYSHQCVQNANVPLTCHRMTVVEQFAFHVTGQRPKERSISERDSVKICAIVGCSLASTFLENRVAAVIAFADMSQRYHGELFADRSSTANTCSSCVKNVNDCHADRFLVSHGKLNIPRQMGWTSFCVESHYVSREAFMKDPPDTLIISRYLIVRRVKPLIPEYYIKKSSTHTRTR</sequence>
<evidence type="ECO:0000313" key="1">
    <source>
        <dbReference type="EMBL" id="KYN44551.1"/>
    </source>
</evidence>
<gene>
    <name evidence="1" type="ORF">ALC56_00994</name>
</gene>
<organism evidence="1 2">
    <name type="scientific">Trachymyrmex septentrionalis</name>
    <dbReference type="NCBI Taxonomy" id="34720"/>
    <lineage>
        <taxon>Eukaryota</taxon>
        <taxon>Metazoa</taxon>
        <taxon>Ecdysozoa</taxon>
        <taxon>Arthropoda</taxon>
        <taxon>Hexapoda</taxon>
        <taxon>Insecta</taxon>
        <taxon>Pterygota</taxon>
        <taxon>Neoptera</taxon>
        <taxon>Endopterygota</taxon>
        <taxon>Hymenoptera</taxon>
        <taxon>Apocrita</taxon>
        <taxon>Aculeata</taxon>
        <taxon>Formicoidea</taxon>
        <taxon>Formicidae</taxon>
        <taxon>Myrmicinae</taxon>
        <taxon>Trachymyrmex</taxon>
    </lineage>
</organism>
<name>A0A195FVV0_9HYME</name>
<keyword evidence="2" id="KW-1185">Reference proteome</keyword>
<dbReference type="Proteomes" id="UP000078541">
    <property type="component" value="Unassembled WGS sequence"/>
</dbReference>
<accession>A0A195FVV0</accession>
<reference evidence="1 2" key="1">
    <citation type="submission" date="2016-03" db="EMBL/GenBank/DDBJ databases">
        <title>Trachymyrmex septentrionalis WGS genome.</title>
        <authorList>
            <person name="Nygaard S."/>
            <person name="Hu H."/>
            <person name="Boomsma J."/>
            <person name="Zhang G."/>
        </authorList>
    </citation>
    <scope>NUCLEOTIDE SEQUENCE [LARGE SCALE GENOMIC DNA]</scope>
    <source>
        <strain evidence="1">Tsep2-gDNA-1</strain>
        <tissue evidence="1">Whole body</tissue>
    </source>
</reference>
<dbReference type="AlphaFoldDB" id="A0A195FVV0"/>
<proteinExistence type="predicted"/>
<evidence type="ECO:0000313" key="2">
    <source>
        <dbReference type="Proteomes" id="UP000078541"/>
    </source>
</evidence>
<dbReference type="EMBL" id="KQ981215">
    <property type="protein sequence ID" value="KYN44551.1"/>
    <property type="molecule type" value="Genomic_DNA"/>
</dbReference>
<protein>
    <submittedName>
        <fullName evidence="1">Uncharacterized protein</fullName>
    </submittedName>
</protein>